<gene>
    <name evidence="2" type="ORF">DFR60_111101</name>
</gene>
<evidence type="ECO:0000259" key="1">
    <source>
        <dbReference type="PROSITE" id="PS51186"/>
    </source>
</evidence>
<keyword evidence="3" id="KW-1185">Reference proteome</keyword>
<evidence type="ECO:0000313" key="2">
    <source>
        <dbReference type="EMBL" id="PXX50810.1"/>
    </source>
</evidence>
<protein>
    <submittedName>
        <fullName evidence="2">Acetyltransferase (GNAT) family protein</fullName>
    </submittedName>
</protein>
<dbReference type="AlphaFoldDB" id="A0A2V3XZU3"/>
<dbReference type="SUPFAM" id="SSF55729">
    <property type="entry name" value="Acyl-CoA N-acyltransferases (Nat)"/>
    <property type="match status" value="1"/>
</dbReference>
<sequence>MDIKEFYSLEDKAYWLSQIRKSDWRAGQYLHDLLSEDRLKALCGETTRVFLLTDNRQLVSFCTLAEMDDVRNTELSPWIGFVYTFPQYRGHRYMGNLLDYAYEAARNDGAGQIYISTGETGLYEKYGYTFYQLMKDENEEDSRVYKREIK</sequence>
<accession>A0A2V3XZU3</accession>
<dbReference type="Proteomes" id="UP000248057">
    <property type="component" value="Unassembled WGS sequence"/>
</dbReference>
<proteinExistence type="predicted"/>
<keyword evidence="2" id="KW-0808">Transferase</keyword>
<evidence type="ECO:0000313" key="3">
    <source>
        <dbReference type="Proteomes" id="UP000248057"/>
    </source>
</evidence>
<dbReference type="GO" id="GO:0016747">
    <property type="term" value="F:acyltransferase activity, transferring groups other than amino-acyl groups"/>
    <property type="evidence" value="ECO:0007669"/>
    <property type="project" value="InterPro"/>
</dbReference>
<organism evidence="2 3">
    <name type="scientific">Hungatella effluvii</name>
    <dbReference type="NCBI Taxonomy" id="1096246"/>
    <lineage>
        <taxon>Bacteria</taxon>
        <taxon>Bacillati</taxon>
        <taxon>Bacillota</taxon>
        <taxon>Clostridia</taxon>
        <taxon>Lachnospirales</taxon>
        <taxon>Lachnospiraceae</taxon>
        <taxon>Hungatella</taxon>
    </lineage>
</organism>
<name>A0A2V3XZU3_9FIRM</name>
<dbReference type="PROSITE" id="PS51186">
    <property type="entry name" value="GNAT"/>
    <property type="match status" value="1"/>
</dbReference>
<feature type="domain" description="N-acetyltransferase" evidence="1">
    <location>
        <begin position="1"/>
        <end position="150"/>
    </location>
</feature>
<dbReference type="InterPro" id="IPR016181">
    <property type="entry name" value="Acyl_CoA_acyltransferase"/>
</dbReference>
<dbReference type="Pfam" id="PF13527">
    <property type="entry name" value="Acetyltransf_9"/>
    <property type="match status" value="1"/>
</dbReference>
<dbReference type="Gene3D" id="3.40.630.30">
    <property type="match status" value="1"/>
</dbReference>
<comment type="caution">
    <text evidence="2">The sequence shown here is derived from an EMBL/GenBank/DDBJ whole genome shotgun (WGS) entry which is preliminary data.</text>
</comment>
<dbReference type="InterPro" id="IPR000182">
    <property type="entry name" value="GNAT_dom"/>
</dbReference>
<dbReference type="CDD" id="cd04301">
    <property type="entry name" value="NAT_SF"/>
    <property type="match status" value="1"/>
</dbReference>
<reference evidence="2 3" key="1">
    <citation type="submission" date="2018-05" db="EMBL/GenBank/DDBJ databases">
        <title>Genomic Encyclopedia of Type Strains, Phase IV (KMG-IV): sequencing the most valuable type-strain genomes for metagenomic binning, comparative biology and taxonomic classification.</title>
        <authorList>
            <person name="Goeker M."/>
        </authorList>
    </citation>
    <scope>NUCLEOTIDE SEQUENCE [LARGE SCALE GENOMIC DNA]</scope>
    <source>
        <strain evidence="2 3">DSM 24995</strain>
    </source>
</reference>
<dbReference type="EMBL" id="QJKD01000011">
    <property type="protein sequence ID" value="PXX50810.1"/>
    <property type="molecule type" value="Genomic_DNA"/>
</dbReference>